<dbReference type="AlphaFoldDB" id="L1MJG2"/>
<gene>
    <name evidence="3" type="ORF">HMPREF9997_00728</name>
</gene>
<dbReference type="HOGENOM" id="CLU_000288_47_3_11"/>
<evidence type="ECO:0000313" key="3">
    <source>
        <dbReference type="EMBL" id="EKX91357.1"/>
    </source>
</evidence>
<feature type="transmembrane region" description="Helical" evidence="1">
    <location>
        <begin position="15"/>
        <end position="35"/>
    </location>
</feature>
<dbReference type="eggNOG" id="COG1651">
    <property type="taxonomic scope" value="Bacteria"/>
</dbReference>
<evidence type="ECO:0000259" key="2">
    <source>
        <dbReference type="Pfam" id="PF13462"/>
    </source>
</evidence>
<protein>
    <recommendedName>
        <fullName evidence="2">Thioredoxin-like fold domain-containing protein</fullName>
    </recommendedName>
</protein>
<dbReference type="InterPro" id="IPR036249">
    <property type="entry name" value="Thioredoxin-like_sf"/>
</dbReference>
<sequence>MSSKIKSPNESSNGFLWALLAVIVIAAVVVGYIVINGQKSHGGGGGSNDIAAQWEKQNVSFTETFADDAVTLKSASATAETPTVDLYEDFSCPHCSELAIASDDAMKDAIDQGKLVVNVRTLNFLDRGQDADKGHSTRAGTAALAVAKSGDANLYWNFRAMLMNNQKDVYNKWDNEQFAKAAETLGASEDVTKAIKDEKEKDAFLKMKDTNTSKLEGLGRGVSSPRVINKDGQDVSVVDSSQQVSDAWVAQVTGS</sequence>
<dbReference type="Pfam" id="PF13462">
    <property type="entry name" value="Thioredoxin_4"/>
    <property type="match status" value="1"/>
</dbReference>
<keyword evidence="1" id="KW-0812">Transmembrane</keyword>
<feature type="domain" description="Thioredoxin-like fold" evidence="2">
    <location>
        <begin position="82"/>
        <end position="209"/>
    </location>
</feature>
<proteinExistence type="predicted"/>
<dbReference type="Proteomes" id="UP000010445">
    <property type="component" value="Unassembled WGS sequence"/>
</dbReference>
<dbReference type="CDD" id="cd02972">
    <property type="entry name" value="DsbA_family"/>
    <property type="match status" value="1"/>
</dbReference>
<keyword evidence="1" id="KW-1133">Transmembrane helix</keyword>
<keyword evidence="1" id="KW-0472">Membrane</keyword>
<dbReference type="Gene3D" id="3.40.30.10">
    <property type="entry name" value="Glutaredoxin"/>
    <property type="match status" value="1"/>
</dbReference>
<organism evidence="3 4">
    <name type="scientific">Corynebacterium durum F0235</name>
    <dbReference type="NCBI Taxonomy" id="1035195"/>
    <lineage>
        <taxon>Bacteria</taxon>
        <taxon>Bacillati</taxon>
        <taxon>Actinomycetota</taxon>
        <taxon>Actinomycetes</taxon>
        <taxon>Mycobacteriales</taxon>
        <taxon>Corynebacteriaceae</taxon>
        <taxon>Corynebacterium</taxon>
    </lineage>
</organism>
<name>L1MJG2_9CORY</name>
<dbReference type="SUPFAM" id="SSF52833">
    <property type="entry name" value="Thioredoxin-like"/>
    <property type="match status" value="1"/>
</dbReference>
<dbReference type="OrthoDB" id="117402at2"/>
<dbReference type="InterPro" id="IPR012336">
    <property type="entry name" value="Thioredoxin-like_fold"/>
</dbReference>
<reference evidence="3 4" key="1">
    <citation type="submission" date="2012-05" db="EMBL/GenBank/DDBJ databases">
        <authorList>
            <person name="Weinstock G."/>
            <person name="Sodergren E."/>
            <person name="Lobos E.A."/>
            <person name="Fulton L."/>
            <person name="Fulton R."/>
            <person name="Courtney L."/>
            <person name="Fronick C."/>
            <person name="O'Laughlin M."/>
            <person name="Godfrey J."/>
            <person name="Wilson R.M."/>
            <person name="Miner T."/>
            <person name="Farmer C."/>
            <person name="Delehaunty K."/>
            <person name="Cordes M."/>
            <person name="Minx P."/>
            <person name="Tomlinson C."/>
            <person name="Chen J."/>
            <person name="Wollam A."/>
            <person name="Pepin K.H."/>
            <person name="Bhonagiri V."/>
            <person name="Zhang X."/>
            <person name="Suruliraj S."/>
            <person name="Warren W."/>
            <person name="Mitreva M."/>
            <person name="Mardis E.R."/>
            <person name="Wilson R.K."/>
        </authorList>
    </citation>
    <scope>NUCLEOTIDE SEQUENCE [LARGE SCALE GENOMIC DNA]</scope>
    <source>
        <strain evidence="3 4">F0235</strain>
    </source>
</reference>
<dbReference type="RefSeq" id="WP_006062973.1">
    <property type="nucleotide sequence ID" value="NZ_KB290828.1"/>
</dbReference>
<evidence type="ECO:0000256" key="1">
    <source>
        <dbReference type="SAM" id="Phobius"/>
    </source>
</evidence>
<dbReference type="STRING" id="1035195.HMPREF9997_00728"/>
<keyword evidence="4" id="KW-1185">Reference proteome</keyword>
<evidence type="ECO:0000313" key="4">
    <source>
        <dbReference type="Proteomes" id="UP000010445"/>
    </source>
</evidence>
<accession>L1MJG2</accession>
<dbReference type="PATRIC" id="fig|1035195.3.peg.651"/>
<comment type="caution">
    <text evidence="3">The sequence shown here is derived from an EMBL/GenBank/DDBJ whole genome shotgun (WGS) entry which is preliminary data.</text>
</comment>
<dbReference type="EMBL" id="AMEM01000012">
    <property type="protein sequence ID" value="EKX91357.1"/>
    <property type="molecule type" value="Genomic_DNA"/>
</dbReference>